<dbReference type="InterPro" id="IPR015421">
    <property type="entry name" value="PyrdxlP-dep_Trfase_major"/>
</dbReference>
<dbReference type="InterPro" id="IPR008286">
    <property type="entry name" value="Prn/Lys/Arg_de-COase_C"/>
</dbReference>
<evidence type="ECO:0000313" key="8">
    <source>
        <dbReference type="EMBL" id="GIM30024.1"/>
    </source>
</evidence>
<dbReference type="Gene3D" id="3.40.640.10">
    <property type="entry name" value="Type I PLP-dependent aspartate aminotransferase-like (Major domain)"/>
    <property type="match status" value="1"/>
</dbReference>
<feature type="domain" description="Orn/Lys/Arg decarboxylase C-terminal" evidence="7">
    <location>
        <begin position="387"/>
        <end position="455"/>
    </location>
</feature>
<keyword evidence="4" id="KW-0663">Pyridoxal phosphate</keyword>
<dbReference type="Pfam" id="PF01276">
    <property type="entry name" value="OKR_DC_1"/>
    <property type="match status" value="1"/>
</dbReference>
<comment type="similarity">
    <text evidence="2">Belongs to the Orn/Lys/Arg decarboxylase class-I family.</text>
</comment>
<evidence type="ECO:0000256" key="4">
    <source>
        <dbReference type="ARBA" id="ARBA00022898"/>
    </source>
</evidence>
<dbReference type="PANTHER" id="PTHR43277:SF4">
    <property type="entry name" value="ARGININE DECARBOXYLASE"/>
    <property type="match status" value="1"/>
</dbReference>
<feature type="domain" description="Orn/Lys/Arg decarboxylases family 1 pyridoxal-P attachment site" evidence="6">
    <location>
        <begin position="5"/>
        <end position="306"/>
    </location>
</feature>
<dbReference type="Pfam" id="PF03711">
    <property type="entry name" value="OKR_DC_1_C"/>
    <property type="match status" value="1"/>
</dbReference>
<evidence type="ECO:0000256" key="3">
    <source>
        <dbReference type="ARBA" id="ARBA00022793"/>
    </source>
</evidence>
<dbReference type="Proteomes" id="UP000679179">
    <property type="component" value="Unassembled WGS sequence"/>
</dbReference>
<keyword evidence="5" id="KW-0456">Lyase</keyword>
<sequence length="478" mass="54523">MKNIPLVQGLSQYIKEDNAPFSMPGHKYGRGFDLSSLKTNLREVMICGDITEVEGLDNLHKPEGLIKEALLRLKLLYTSEKSYFLVNGSTSGNLIMLFSCFEEGDKVLVERNCHRSIFNGIIMRKLDPVYLKSKISEKIMAPVSIDTEHFFSVLEEHEDIKGIVVTYPNYYGITSDLKVIIRECKKRNIRVLVDCAHGAHFGVHKDLPQSPLILGADMVVMSAHKTLPSLTQTAYLHVNNKDFIERVDFYLGVFLSTSPSYILMASLDYARAFLEEQGYNAYDKLLSKIKEVREKINSLSYVKAVDKEYLKDDIKKYNIDIDESRIVLNLRKGLSGHKLLEYLRKCKVQAEMSDEHNVVLICSPFNNEEDYDKLIYALEKIDEEIIKEKIKPVYSCSLPQKIIAPFEAFNKPKEIVDSHMVNGKICGENIIPYPPGIPLVMMGEKIEKEHVDIINHYIKYGVTVIGVEDNKVKIVKDT</sequence>
<dbReference type="RefSeq" id="WP_212904708.1">
    <property type="nucleotide sequence ID" value="NZ_BOPZ01000026.1"/>
</dbReference>
<dbReference type="InterPro" id="IPR052357">
    <property type="entry name" value="Orn_Lys_Arg_decarboxylase-I"/>
</dbReference>
<evidence type="ECO:0000259" key="6">
    <source>
        <dbReference type="Pfam" id="PF01276"/>
    </source>
</evidence>
<evidence type="ECO:0000256" key="2">
    <source>
        <dbReference type="ARBA" id="ARBA00010671"/>
    </source>
</evidence>
<comment type="cofactor">
    <cofactor evidence="1">
        <name>pyridoxal 5'-phosphate</name>
        <dbReference type="ChEBI" id="CHEBI:597326"/>
    </cofactor>
</comment>
<gene>
    <name evidence="8" type="ORF">CPJCM30710_26900</name>
</gene>
<evidence type="ECO:0000256" key="5">
    <source>
        <dbReference type="ARBA" id="ARBA00023239"/>
    </source>
</evidence>
<dbReference type="PANTHER" id="PTHR43277">
    <property type="entry name" value="ARGININE DECARBOXYLASE"/>
    <property type="match status" value="1"/>
</dbReference>
<comment type="caution">
    <text evidence="8">The sequence shown here is derived from an EMBL/GenBank/DDBJ whole genome shotgun (WGS) entry which is preliminary data.</text>
</comment>
<keyword evidence="3" id="KW-0210">Decarboxylase</keyword>
<evidence type="ECO:0000259" key="7">
    <source>
        <dbReference type="Pfam" id="PF03711"/>
    </source>
</evidence>
<dbReference type="Gene3D" id="3.90.105.10">
    <property type="entry name" value="Molybdopterin biosynthesis moea protein, domain 2"/>
    <property type="match status" value="1"/>
</dbReference>
<dbReference type="GO" id="GO:0016831">
    <property type="term" value="F:carboxy-lyase activity"/>
    <property type="evidence" value="ECO:0007669"/>
    <property type="project" value="UniProtKB-KW"/>
</dbReference>
<organism evidence="8 9">
    <name type="scientific">Clostridium polyendosporum</name>
    <dbReference type="NCBI Taxonomy" id="69208"/>
    <lineage>
        <taxon>Bacteria</taxon>
        <taxon>Bacillati</taxon>
        <taxon>Bacillota</taxon>
        <taxon>Clostridia</taxon>
        <taxon>Eubacteriales</taxon>
        <taxon>Clostridiaceae</taxon>
        <taxon>Clostridium</taxon>
    </lineage>
</organism>
<dbReference type="InterPro" id="IPR000310">
    <property type="entry name" value="Orn/Lys/Arg_deCO2ase_major_dom"/>
</dbReference>
<proteinExistence type="inferred from homology"/>
<dbReference type="InterPro" id="IPR036633">
    <property type="entry name" value="Prn/Lys/Arg_de-COase_C_sf"/>
</dbReference>
<dbReference type="AlphaFoldDB" id="A0A919S1A4"/>
<protein>
    <submittedName>
        <fullName evidence="8">Lysine decarboxylase</fullName>
    </submittedName>
</protein>
<evidence type="ECO:0000256" key="1">
    <source>
        <dbReference type="ARBA" id="ARBA00001933"/>
    </source>
</evidence>
<evidence type="ECO:0000313" key="9">
    <source>
        <dbReference type="Proteomes" id="UP000679179"/>
    </source>
</evidence>
<name>A0A919S1A4_9CLOT</name>
<reference evidence="8" key="1">
    <citation type="submission" date="2021-03" db="EMBL/GenBank/DDBJ databases">
        <title>Taxonomic study of Clostridium polyendosporum from meadow-gley soil under rice.</title>
        <authorList>
            <person name="Kobayashi H."/>
            <person name="Tanizawa Y."/>
            <person name="Yagura M."/>
        </authorList>
    </citation>
    <scope>NUCLEOTIDE SEQUENCE</scope>
    <source>
        <strain evidence="8">JCM 30710</strain>
    </source>
</reference>
<dbReference type="SUPFAM" id="SSF53383">
    <property type="entry name" value="PLP-dependent transferases"/>
    <property type="match status" value="1"/>
</dbReference>
<dbReference type="InterPro" id="IPR015424">
    <property type="entry name" value="PyrdxlP-dep_Trfase"/>
</dbReference>
<accession>A0A919S1A4</accession>
<dbReference type="SUPFAM" id="SSF55904">
    <property type="entry name" value="Ornithine decarboxylase C-terminal domain"/>
    <property type="match status" value="1"/>
</dbReference>
<dbReference type="EMBL" id="BOPZ01000026">
    <property type="protein sequence ID" value="GIM30024.1"/>
    <property type="molecule type" value="Genomic_DNA"/>
</dbReference>
<keyword evidence="9" id="KW-1185">Reference proteome</keyword>